<dbReference type="InterPro" id="IPR004099">
    <property type="entry name" value="Pyr_nucl-diS_OxRdtase_dimer"/>
</dbReference>
<dbReference type="Gene3D" id="3.50.50.60">
    <property type="entry name" value="FAD/NAD(P)-binding domain"/>
    <property type="match status" value="2"/>
</dbReference>
<evidence type="ECO:0000256" key="5">
    <source>
        <dbReference type="ARBA" id="ARBA00023002"/>
    </source>
</evidence>
<feature type="domain" description="Rhodanese" evidence="7">
    <location>
        <begin position="468"/>
        <end position="550"/>
    </location>
</feature>
<dbReference type="RefSeq" id="WP_068749252.1">
    <property type="nucleotide sequence ID" value="NZ_LOHZ01000044.1"/>
</dbReference>
<dbReference type="PANTHER" id="PTHR43429">
    <property type="entry name" value="PYRIDINE NUCLEOTIDE-DISULFIDE OXIDOREDUCTASE DOMAIN-CONTAINING"/>
    <property type="match status" value="1"/>
</dbReference>
<keyword evidence="3" id="KW-0285">Flavoprotein</keyword>
<keyword evidence="5 8" id="KW-0560">Oxidoreductase</keyword>
<dbReference type="PRINTS" id="PR00411">
    <property type="entry name" value="PNDRDTASEI"/>
</dbReference>
<keyword evidence="9" id="KW-1185">Reference proteome</keyword>
<dbReference type="GO" id="GO:0016692">
    <property type="term" value="F:NADH peroxidase activity"/>
    <property type="evidence" value="ECO:0007669"/>
    <property type="project" value="UniProtKB-EC"/>
</dbReference>
<evidence type="ECO:0000259" key="7">
    <source>
        <dbReference type="PROSITE" id="PS50206"/>
    </source>
</evidence>
<dbReference type="SMART" id="SM00450">
    <property type="entry name" value="RHOD"/>
    <property type="match status" value="1"/>
</dbReference>
<dbReference type="InterPro" id="IPR050260">
    <property type="entry name" value="FAD-bd_OxRdtase"/>
</dbReference>
<dbReference type="PATRIC" id="fig|520767.4.peg.2288"/>
<dbReference type="EMBL" id="LOHZ01000044">
    <property type="protein sequence ID" value="KYO64130.1"/>
    <property type="molecule type" value="Genomic_DNA"/>
</dbReference>
<dbReference type="Proteomes" id="UP000075737">
    <property type="component" value="Unassembled WGS sequence"/>
</dbReference>
<dbReference type="InterPro" id="IPR036188">
    <property type="entry name" value="FAD/NAD-bd_sf"/>
</dbReference>
<comment type="similarity">
    <text evidence="2">Belongs to the class-III pyridine nucleotide-disulfide oxidoreductase family.</text>
</comment>
<evidence type="ECO:0000313" key="8">
    <source>
        <dbReference type="EMBL" id="KYO64130.1"/>
    </source>
</evidence>
<comment type="cofactor">
    <cofactor evidence="1">
        <name>FAD</name>
        <dbReference type="ChEBI" id="CHEBI:57692"/>
    </cofactor>
</comment>
<evidence type="ECO:0000256" key="6">
    <source>
        <dbReference type="ARBA" id="ARBA00023284"/>
    </source>
</evidence>
<dbReference type="Gene3D" id="3.40.250.10">
    <property type="entry name" value="Rhodanese-like domain"/>
    <property type="match status" value="1"/>
</dbReference>
<evidence type="ECO:0000256" key="2">
    <source>
        <dbReference type="ARBA" id="ARBA00009130"/>
    </source>
</evidence>
<dbReference type="STRING" id="520767.ATZ99_21610"/>
<proteinExistence type="inferred from homology"/>
<dbReference type="CDD" id="cd00158">
    <property type="entry name" value="RHOD"/>
    <property type="match status" value="1"/>
</dbReference>
<dbReference type="PRINTS" id="PR00368">
    <property type="entry name" value="FADPNR"/>
</dbReference>
<dbReference type="InterPro" id="IPR001763">
    <property type="entry name" value="Rhodanese-like_dom"/>
</dbReference>
<name>A0A162M5Q4_9FIRM</name>
<keyword evidence="4" id="KW-0274">FAD</keyword>
<evidence type="ECO:0000313" key="9">
    <source>
        <dbReference type="Proteomes" id="UP000075737"/>
    </source>
</evidence>
<protein>
    <submittedName>
        <fullName evidence="8">NADH peroxidase</fullName>
        <ecNumber evidence="8">1.11.1.1</ecNumber>
    </submittedName>
</protein>
<dbReference type="Pfam" id="PF07992">
    <property type="entry name" value="Pyr_redox_2"/>
    <property type="match status" value="1"/>
</dbReference>
<evidence type="ECO:0000256" key="3">
    <source>
        <dbReference type="ARBA" id="ARBA00022630"/>
    </source>
</evidence>
<dbReference type="EC" id="1.11.1.1" evidence="8"/>
<dbReference type="SUPFAM" id="SSF51905">
    <property type="entry name" value="FAD/NAD(P)-binding domain"/>
    <property type="match status" value="2"/>
</dbReference>
<dbReference type="InterPro" id="IPR023753">
    <property type="entry name" value="FAD/NAD-binding_dom"/>
</dbReference>
<dbReference type="SUPFAM" id="SSF55424">
    <property type="entry name" value="FAD/NAD-linked reductases, dimerisation (C-terminal) domain"/>
    <property type="match status" value="1"/>
</dbReference>
<accession>A0A162M5Q4</accession>
<dbReference type="PANTHER" id="PTHR43429:SF1">
    <property type="entry name" value="NAD(P)H SULFUR OXIDOREDUCTASE (COA-DEPENDENT)"/>
    <property type="match status" value="1"/>
</dbReference>
<keyword evidence="6" id="KW-0676">Redox-active center</keyword>
<dbReference type="PROSITE" id="PS50206">
    <property type="entry name" value="RHODANESE_3"/>
    <property type="match status" value="1"/>
</dbReference>
<dbReference type="InterPro" id="IPR036873">
    <property type="entry name" value="Rhodanese-like_dom_sf"/>
</dbReference>
<dbReference type="OrthoDB" id="9802028at2"/>
<gene>
    <name evidence="8" type="primary">npr</name>
    <name evidence="8" type="ORF">ATZ99_21610</name>
</gene>
<organism evidence="8 9">
    <name type="scientific">Thermovenabulum gondwanense</name>
    <dbReference type="NCBI Taxonomy" id="520767"/>
    <lineage>
        <taxon>Bacteria</taxon>
        <taxon>Bacillati</taxon>
        <taxon>Bacillota</taxon>
        <taxon>Clostridia</taxon>
        <taxon>Thermosediminibacterales</taxon>
        <taxon>Thermosediminibacteraceae</taxon>
        <taxon>Thermovenabulum</taxon>
    </lineage>
</organism>
<reference evidence="8 9" key="1">
    <citation type="submission" date="2015-12" db="EMBL/GenBank/DDBJ databases">
        <title>Draft genome of Thermovenabulum gondwanense isolated from a red thermophilic microbial mat colonisisng an outflow channel of a bore well.</title>
        <authorList>
            <person name="Patel B.K."/>
        </authorList>
    </citation>
    <scope>NUCLEOTIDE SEQUENCE [LARGE SCALE GENOMIC DNA]</scope>
    <source>
        <strain evidence="8 9">R270</strain>
    </source>
</reference>
<dbReference type="Pfam" id="PF00581">
    <property type="entry name" value="Rhodanese"/>
    <property type="match status" value="1"/>
</dbReference>
<keyword evidence="8" id="KW-0575">Peroxidase</keyword>
<evidence type="ECO:0000256" key="4">
    <source>
        <dbReference type="ARBA" id="ARBA00022827"/>
    </source>
</evidence>
<comment type="caution">
    <text evidence="8">The sequence shown here is derived from an EMBL/GenBank/DDBJ whole genome shotgun (WGS) entry which is preliminary data.</text>
</comment>
<sequence>MKKKVLIIGGVAAGTKTAAKAVREYPDVEVKVITEEEYVSYAGCGLPYYIGNVIKEKSHLTVMNPEKFKERKVEILLKHKAERIIPSEKRVIVKDLATGETKDFFYDKLVIATGAKPIVPPIPGADLKNVFKLRSIDDAVGIREQVEKHGVKKATVVGGGFIGLEVAENLTQQGVKVTLVELLDQILPNFDREIALLAQSYLEKKGITIFTGEKAVAIEGTDGKVTALVTDKRKIDTELVLLSIGVLPNTELAKEAGIELGVKGAIKVNEHMETNIPDIFAVGDCAENINLITNSPAWYPMGSTSNKMGRVAALNLFPKGEKDSLKGVLGTTVVKLFEMNAARTGLSERDAKALGYDYITVLVPANDRAHYYPGHKTIVTKLIVDKKTHRVLGGQVIGEGVVDKPIDILATLITLKGTVEDLAKIDLAYAPPFSMALSSTIVAANVAVNKLTGRVEGISPISLKEKLGSPDLQIIDVRTEAEFLTGAIPGAKNIPLNELEKRAGEINRDKETILICKVGLRAYLAYRTLKHLGFENIKILDGGVTAWPFELE</sequence>
<evidence type="ECO:0000256" key="1">
    <source>
        <dbReference type="ARBA" id="ARBA00001974"/>
    </source>
</evidence>
<dbReference type="Pfam" id="PF02852">
    <property type="entry name" value="Pyr_redox_dim"/>
    <property type="match status" value="1"/>
</dbReference>
<dbReference type="InterPro" id="IPR016156">
    <property type="entry name" value="FAD/NAD-linked_Rdtase_dimer_sf"/>
</dbReference>
<dbReference type="AlphaFoldDB" id="A0A162M5Q4"/>
<dbReference type="SUPFAM" id="SSF52821">
    <property type="entry name" value="Rhodanese/Cell cycle control phosphatase"/>
    <property type="match status" value="1"/>
</dbReference>